<dbReference type="FunFam" id="2.40.10.10:FF:000002">
    <property type="entry name" value="Transmembrane protease serine"/>
    <property type="match status" value="1"/>
</dbReference>
<dbReference type="InterPro" id="IPR018631">
    <property type="entry name" value="AAA-ATPase-like_dom"/>
</dbReference>
<dbReference type="SMART" id="SM00020">
    <property type="entry name" value="Tryp_SPc"/>
    <property type="match status" value="1"/>
</dbReference>
<dbReference type="InterPro" id="IPR033116">
    <property type="entry name" value="TRYPSIN_SER"/>
</dbReference>
<dbReference type="InterPro" id="IPR050127">
    <property type="entry name" value="Serine_Proteases_S1"/>
</dbReference>
<dbReference type="PANTHER" id="PTHR24264:SF54">
    <property type="entry name" value="PEPTIDASE S1 DOMAIN-CONTAINING PROTEIN"/>
    <property type="match status" value="1"/>
</dbReference>
<dbReference type="CDD" id="cd00190">
    <property type="entry name" value="Tryp_SPc"/>
    <property type="match status" value="1"/>
</dbReference>
<dbReference type="SUPFAM" id="SSF50494">
    <property type="entry name" value="Trypsin-like serine proteases"/>
    <property type="match status" value="1"/>
</dbReference>
<evidence type="ECO:0000256" key="1">
    <source>
        <dbReference type="ARBA" id="ARBA00022670"/>
    </source>
</evidence>
<dbReference type="Gene3D" id="2.40.10.10">
    <property type="entry name" value="Trypsin-like serine proteases"/>
    <property type="match status" value="1"/>
</dbReference>
<dbReference type="GO" id="GO:0006508">
    <property type="term" value="P:proteolysis"/>
    <property type="evidence" value="ECO:0007669"/>
    <property type="project" value="UniProtKB-KW"/>
</dbReference>
<accession>A0A9P0AKP5</accession>
<keyword evidence="1" id="KW-0645">Protease</keyword>
<sequence>MVNYKDTVNYKLFSEGGAFLQQLKIMDHKQFVAKQLVAEHKQFVAKHHEQFVADYEQFVAEQEQFVAEQEQFQFVAEQEQFVAEHKQFVAKHHEQFVADYEQFVAEQEQFVAEHKQFVAKHHEQFVADYEQFVAEQEQFVAEQEQFVAKHMAQYPVVSFNFSQVSVSDMENFRKTLSDAIVTALLKFKIEAHDGEAIKPYLTYAEDLSVLGDNYFLRCGSIVLEYLYDKYGSKCIVLIDEFSRIPQAFLEKFISTSQSTTSTSSGDVDNAIIELYGLFLASFLKGNIYLKASFLFGIIRFGSGVATHCNNIHVEFFSNNKTLAQNFGLTKDQVRSLLEKNPCPLTLESLEENFNGYTVGGDEQQTVFATDPVLKSIEYGVLYDEWVPGINQEIVKGAFSYGHPIGCDVLRLIFGTLEAIKFEQKPKLQLTSLSTLKRQIKHLQDGVCGVDPSCNLQLPRSSMVDMRDELTQYLYELGYFTKKRSEGRNIHVAIPNVQVRLLLERWVRENCRAKWTSNTDDIETLCDTFKNLDNTQESVDNFASALAKFFSPFSKMIRGEATFEGLFFSYLCCYIELKHQLRQGAKATGDLRKLDFYALFKEVKKAVVVENKYNRSSKHAVKDALLNNRHLILEKLDSSEGFSKMILGINYGKNKDLARPACLPTESVFYKNKDFEGYHPFVAGWGYTKEGGEKSNKLMQLQVPLLSTEECASLIASSGAMRLHEDSFCAYEEGKDSCQGDSGGPLMLFMDSKYYLYGVVSYGNGCARKNNPGVYNKVHTHLKWITGLLESARSDTT</sequence>
<evidence type="ECO:0000256" key="5">
    <source>
        <dbReference type="ARBA" id="ARBA00024195"/>
    </source>
</evidence>
<proteinExistence type="inferred from homology"/>
<keyword evidence="3" id="KW-0720">Serine protease</keyword>
<dbReference type="InterPro" id="IPR043504">
    <property type="entry name" value="Peptidase_S1_PA_chymotrypsin"/>
</dbReference>
<protein>
    <recommendedName>
        <fullName evidence="6">Peptidase S1 domain-containing protein</fullName>
    </recommendedName>
</protein>
<evidence type="ECO:0000256" key="3">
    <source>
        <dbReference type="ARBA" id="ARBA00022825"/>
    </source>
</evidence>
<dbReference type="InterPro" id="IPR001254">
    <property type="entry name" value="Trypsin_dom"/>
</dbReference>
<feature type="domain" description="Peptidase S1" evidence="6">
    <location>
        <begin position="606"/>
        <end position="789"/>
    </location>
</feature>
<organism evidence="7 8">
    <name type="scientific">Bemisia tabaci</name>
    <name type="common">Sweetpotato whitefly</name>
    <name type="synonym">Aleurodes tabaci</name>
    <dbReference type="NCBI Taxonomy" id="7038"/>
    <lineage>
        <taxon>Eukaryota</taxon>
        <taxon>Metazoa</taxon>
        <taxon>Ecdysozoa</taxon>
        <taxon>Arthropoda</taxon>
        <taxon>Hexapoda</taxon>
        <taxon>Insecta</taxon>
        <taxon>Pterygota</taxon>
        <taxon>Neoptera</taxon>
        <taxon>Paraneoptera</taxon>
        <taxon>Hemiptera</taxon>
        <taxon>Sternorrhyncha</taxon>
        <taxon>Aleyrodoidea</taxon>
        <taxon>Aleyrodidae</taxon>
        <taxon>Aleyrodinae</taxon>
        <taxon>Bemisia</taxon>
    </lineage>
</organism>
<dbReference type="Proteomes" id="UP001152759">
    <property type="component" value="Chromosome 7"/>
</dbReference>
<evidence type="ECO:0000256" key="2">
    <source>
        <dbReference type="ARBA" id="ARBA00022801"/>
    </source>
</evidence>
<keyword evidence="4" id="KW-1015">Disulfide bond</keyword>
<dbReference type="PROSITE" id="PS00135">
    <property type="entry name" value="TRYPSIN_SER"/>
    <property type="match status" value="1"/>
</dbReference>
<dbReference type="Pfam" id="PF00089">
    <property type="entry name" value="Trypsin"/>
    <property type="match status" value="1"/>
</dbReference>
<keyword evidence="8" id="KW-1185">Reference proteome</keyword>
<gene>
    <name evidence="7" type="ORF">BEMITA_LOCUS11782</name>
</gene>
<evidence type="ECO:0000256" key="4">
    <source>
        <dbReference type="ARBA" id="ARBA00023157"/>
    </source>
</evidence>
<evidence type="ECO:0000313" key="7">
    <source>
        <dbReference type="EMBL" id="CAH0393368.1"/>
    </source>
</evidence>
<dbReference type="GO" id="GO:0004252">
    <property type="term" value="F:serine-type endopeptidase activity"/>
    <property type="evidence" value="ECO:0007669"/>
    <property type="project" value="InterPro"/>
</dbReference>
<dbReference type="EMBL" id="OU963868">
    <property type="protein sequence ID" value="CAH0393368.1"/>
    <property type="molecule type" value="Genomic_DNA"/>
</dbReference>
<evidence type="ECO:0000313" key="8">
    <source>
        <dbReference type="Proteomes" id="UP001152759"/>
    </source>
</evidence>
<dbReference type="Pfam" id="PF09820">
    <property type="entry name" value="AAA-ATPase_like"/>
    <property type="match status" value="1"/>
</dbReference>
<comment type="similarity">
    <text evidence="5">Belongs to the peptidase S1 family. CLIP subfamily.</text>
</comment>
<dbReference type="AlphaFoldDB" id="A0A9P0AKP5"/>
<evidence type="ECO:0000259" key="6">
    <source>
        <dbReference type="PROSITE" id="PS50240"/>
    </source>
</evidence>
<dbReference type="PROSITE" id="PS50240">
    <property type="entry name" value="TRYPSIN_DOM"/>
    <property type="match status" value="1"/>
</dbReference>
<dbReference type="InterPro" id="IPR009003">
    <property type="entry name" value="Peptidase_S1_PA"/>
</dbReference>
<reference evidence="7" key="1">
    <citation type="submission" date="2021-12" db="EMBL/GenBank/DDBJ databases">
        <authorList>
            <person name="King R."/>
        </authorList>
    </citation>
    <scope>NUCLEOTIDE SEQUENCE</scope>
</reference>
<dbReference type="PANTHER" id="PTHR24264">
    <property type="entry name" value="TRYPSIN-RELATED"/>
    <property type="match status" value="1"/>
</dbReference>
<dbReference type="GO" id="GO:0005615">
    <property type="term" value="C:extracellular space"/>
    <property type="evidence" value="ECO:0007669"/>
    <property type="project" value="TreeGrafter"/>
</dbReference>
<keyword evidence="2" id="KW-0378">Hydrolase</keyword>
<name>A0A9P0AKP5_BEMTA</name>